<evidence type="ECO:0000256" key="1">
    <source>
        <dbReference type="SAM" id="Phobius"/>
    </source>
</evidence>
<evidence type="ECO:0000313" key="4">
    <source>
        <dbReference type="Proteomes" id="UP000019666"/>
    </source>
</evidence>
<dbReference type="Pfam" id="PF14020">
    <property type="entry name" value="DUF4236"/>
    <property type="match status" value="1"/>
</dbReference>
<dbReference type="STRING" id="442562.Rumeso_03273"/>
<dbReference type="InterPro" id="IPR025330">
    <property type="entry name" value="DUF4236"/>
</dbReference>
<dbReference type="RefSeq" id="WP_037278057.1">
    <property type="nucleotide sequence ID" value="NZ_KK088553.1"/>
</dbReference>
<keyword evidence="1" id="KW-0472">Membrane</keyword>
<evidence type="ECO:0000259" key="2">
    <source>
        <dbReference type="Pfam" id="PF14020"/>
    </source>
</evidence>
<dbReference type="EMBL" id="AOSK01000091">
    <property type="protein sequence ID" value="EYD75177.1"/>
    <property type="molecule type" value="Genomic_DNA"/>
</dbReference>
<name>A0A017HL10_9RHOB</name>
<proteinExistence type="predicted"/>
<feature type="domain" description="DUF4236" evidence="2">
    <location>
        <begin position="3"/>
        <end position="56"/>
    </location>
</feature>
<keyword evidence="4" id="KW-1185">Reference proteome</keyword>
<comment type="caution">
    <text evidence="3">The sequence shown here is derived from an EMBL/GenBank/DDBJ whole genome shotgun (WGS) entry which is preliminary data.</text>
</comment>
<protein>
    <recommendedName>
        <fullName evidence="2">DUF4236 domain-containing protein</fullName>
    </recommendedName>
</protein>
<keyword evidence="1" id="KW-1133">Transmembrane helix</keyword>
<evidence type="ECO:0000313" key="3">
    <source>
        <dbReference type="EMBL" id="EYD75177.1"/>
    </source>
</evidence>
<dbReference type="HOGENOM" id="CLU_2540514_0_0_5"/>
<organism evidence="3 4">
    <name type="scientific">Rubellimicrobium mesophilum DSM 19309</name>
    <dbReference type="NCBI Taxonomy" id="442562"/>
    <lineage>
        <taxon>Bacteria</taxon>
        <taxon>Pseudomonadati</taxon>
        <taxon>Pseudomonadota</taxon>
        <taxon>Alphaproteobacteria</taxon>
        <taxon>Rhodobacterales</taxon>
        <taxon>Roseobacteraceae</taxon>
        <taxon>Rubellimicrobium</taxon>
    </lineage>
</organism>
<dbReference type="OrthoDB" id="9806903at2"/>
<gene>
    <name evidence="3" type="ORF">Rumeso_03273</name>
</gene>
<feature type="transmembrane region" description="Helical" evidence="1">
    <location>
        <begin position="64"/>
        <end position="82"/>
    </location>
</feature>
<reference evidence="3 4" key="1">
    <citation type="submission" date="2013-02" db="EMBL/GenBank/DDBJ databases">
        <authorList>
            <person name="Fiebig A."/>
            <person name="Goeker M."/>
            <person name="Klenk H.-P.P."/>
        </authorList>
    </citation>
    <scope>NUCLEOTIDE SEQUENCE [LARGE SCALE GENOMIC DNA]</scope>
    <source>
        <strain evidence="3 4">DSM 19309</strain>
    </source>
</reference>
<accession>A0A017HL10</accession>
<sequence length="83" mass="8545">MGFRFQRSLRLAPGLRLNLSKSGVSATLGRPGASVNLSRRGVEGSAGLPGTGLSYRQRVAGRSGISVAGAVLVLVILAVWLLA</sequence>
<dbReference type="Proteomes" id="UP000019666">
    <property type="component" value="Unassembled WGS sequence"/>
</dbReference>
<keyword evidence="1" id="KW-0812">Transmembrane</keyword>
<dbReference type="AlphaFoldDB" id="A0A017HL10"/>